<gene>
    <name evidence="5" type="ORF">IAE60_13055</name>
</gene>
<dbReference type="GeneID" id="81471905"/>
<protein>
    <submittedName>
        <fullName evidence="5">Substrate-binding domain-containing protein</fullName>
    </submittedName>
</protein>
<evidence type="ECO:0000259" key="4">
    <source>
        <dbReference type="Pfam" id="PF12849"/>
    </source>
</evidence>
<sequence>MAPAPARDAVIGAGAGVAKRLACGWPPSAAVPSASATVNPSASAIVIPNASTIVIPSAARNLLLARRSGRKSRFLAALGMTAVVFVAPVANLAPAAEPEIAEVPQGDPRALPEPEAWRPPLDERLPDYVPCRNEHRRVLSGSAPPILPALVEAWIAGFRERQPRVSFEIGPPWRPPQGRLDPALRGFLEGRRDFAFLSREPSVEDQRNFVRHHGHALWAIPVAMGSWRHFGFVDAVGIIVHADNPVRSLDFAQLDALFSESRLRGHPPVTHWGELGVAQWAGKPVHVVGAAAWRSEESARALTMRKQVMEPAGKDGQGRWRQDLVAGAHTEAQIPEQVAADRYAIGFTGLGHLAPGVRALDLAVEPGARSVPADAWHAASGEYPLARPLYLLVDPAPGRGVDPALAEFARYLLSREGQRAVAEQGVFLPLRERQLAEHRRRLDVIAPACDR</sequence>
<accession>A0A7G9T9U1</accession>
<dbReference type="InterPro" id="IPR050811">
    <property type="entry name" value="Phosphate_ABC_transporter"/>
</dbReference>
<dbReference type="Gene3D" id="3.40.190.10">
    <property type="entry name" value="Periplasmic binding protein-like II"/>
    <property type="match status" value="2"/>
</dbReference>
<dbReference type="EMBL" id="CP060731">
    <property type="protein sequence ID" value="QNN76866.1"/>
    <property type="molecule type" value="Genomic_DNA"/>
</dbReference>
<evidence type="ECO:0000313" key="5">
    <source>
        <dbReference type="EMBL" id="QNN76866.1"/>
    </source>
</evidence>
<dbReference type="PANTHER" id="PTHR30570">
    <property type="entry name" value="PERIPLASMIC PHOSPHATE BINDING COMPONENT OF PHOSPHATE ABC TRANSPORTER"/>
    <property type="match status" value="1"/>
</dbReference>
<name>A0A7G9T9U1_PSEMX</name>
<feature type="compositionally biased region" description="Basic and acidic residues" evidence="2">
    <location>
        <begin position="110"/>
        <end position="123"/>
    </location>
</feature>
<feature type="region of interest" description="Disordered" evidence="2">
    <location>
        <begin position="100"/>
        <end position="123"/>
    </location>
</feature>
<organism evidence="5 6">
    <name type="scientific">Pseudoxanthomonas mexicana</name>
    <dbReference type="NCBI Taxonomy" id="128785"/>
    <lineage>
        <taxon>Bacteria</taxon>
        <taxon>Pseudomonadati</taxon>
        <taxon>Pseudomonadota</taxon>
        <taxon>Gammaproteobacteria</taxon>
        <taxon>Lysobacterales</taxon>
        <taxon>Lysobacteraceae</taxon>
        <taxon>Pseudoxanthomonas</taxon>
    </lineage>
</organism>
<evidence type="ECO:0000256" key="3">
    <source>
        <dbReference type="SAM" id="Phobius"/>
    </source>
</evidence>
<feature type="transmembrane region" description="Helical" evidence="3">
    <location>
        <begin position="74"/>
        <end position="93"/>
    </location>
</feature>
<proteinExistence type="predicted"/>
<keyword evidence="3" id="KW-1133">Transmembrane helix</keyword>
<dbReference type="PANTHER" id="PTHR30570:SF6">
    <property type="entry name" value="PHOSPHATE-BINDING PROTEIN PSTS"/>
    <property type="match status" value="1"/>
</dbReference>
<dbReference type="RefSeq" id="WP_187572590.1">
    <property type="nucleotide sequence ID" value="NZ_CP060731.1"/>
</dbReference>
<keyword evidence="1" id="KW-0732">Signal</keyword>
<feature type="domain" description="PBP" evidence="4">
    <location>
        <begin position="143"/>
        <end position="416"/>
    </location>
</feature>
<keyword evidence="3" id="KW-0472">Membrane</keyword>
<dbReference type="AlphaFoldDB" id="A0A7G9T9U1"/>
<dbReference type="Pfam" id="PF12849">
    <property type="entry name" value="PBP_like_2"/>
    <property type="match status" value="1"/>
</dbReference>
<evidence type="ECO:0000256" key="2">
    <source>
        <dbReference type="SAM" id="MobiDB-lite"/>
    </source>
</evidence>
<keyword evidence="3" id="KW-0812">Transmembrane</keyword>
<reference evidence="5 6" key="1">
    <citation type="submission" date="2020-08" db="EMBL/GenBank/DDBJ databases">
        <title>Streptomycin Non-resistant strain, P. mexicana.</title>
        <authorList>
            <person name="Ganesh-Kumar S."/>
            <person name="Zhe T."/>
            <person name="Yu Z."/>
            <person name="Min Y."/>
        </authorList>
    </citation>
    <scope>NUCLEOTIDE SEQUENCE [LARGE SCALE GENOMIC DNA]</scope>
    <source>
        <strain evidence="5 6">GTZY2</strain>
    </source>
</reference>
<dbReference type="SUPFAM" id="SSF53850">
    <property type="entry name" value="Periplasmic binding protein-like II"/>
    <property type="match status" value="1"/>
</dbReference>
<dbReference type="Proteomes" id="UP000515838">
    <property type="component" value="Chromosome"/>
</dbReference>
<evidence type="ECO:0000256" key="1">
    <source>
        <dbReference type="ARBA" id="ARBA00022729"/>
    </source>
</evidence>
<evidence type="ECO:0000313" key="6">
    <source>
        <dbReference type="Proteomes" id="UP000515838"/>
    </source>
</evidence>
<dbReference type="InterPro" id="IPR024370">
    <property type="entry name" value="PBP_domain"/>
</dbReference>